<evidence type="ECO:0000313" key="2">
    <source>
        <dbReference type="EMBL" id="SDK32415.1"/>
    </source>
</evidence>
<dbReference type="SUPFAM" id="SSF52091">
    <property type="entry name" value="SpoIIaa-like"/>
    <property type="match status" value="1"/>
</dbReference>
<organism evidence="2 3">
    <name type="scientific">Maridesulfovibrio ferrireducens</name>
    <dbReference type="NCBI Taxonomy" id="246191"/>
    <lineage>
        <taxon>Bacteria</taxon>
        <taxon>Pseudomonadati</taxon>
        <taxon>Thermodesulfobacteriota</taxon>
        <taxon>Desulfovibrionia</taxon>
        <taxon>Desulfovibrionales</taxon>
        <taxon>Desulfovibrionaceae</taxon>
        <taxon>Maridesulfovibrio</taxon>
    </lineage>
</organism>
<dbReference type="Pfam" id="PF11964">
    <property type="entry name" value="SpoIIAA-like"/>
    <property type="match status" value="1"/>
</dbReference>
<dbReference type="Gene3D" id="3.40.50.10600">
    <property type="entry name" value="SpoIIaa-like domains"/>
    <property type="match status" value="1"/>
</dbReference>
<gene>
    <name evidence="2" type="ORF">SAMN05660337_0081</name>
</gene>
<feature type="domain" description="PH" evidence="1">
    <location>
        <begin position="1"/>
        <end position="39"/>
    </location>
</feature>
<evidence type="ECO:0000259" key="1">
    <source>
        <dbReference type="PROSITE" id="PS50003"/>
    </source>
</evidence>
<dbReference type="EMBL" id="FNGA01000001">
    <property type="protein sequence ID" value="SDK32415.1"/>
    <property type="molecule type" value="Genomic_DNA"/>
</dbReference>
<dbReference type="STRING" id="246191.SAMN05660337_0081"/>
<name>A0A1G9B0Q2_9BACT</name>
<dbReference type="InterPro" id="IPR001849">
    <property type="entry name" value="PH_domain"/>
</dbReference>
<dbReference type="AlphaFoldDB" id="A0A1G9B0Q2"/>
<dbReference type="Proteomes" id="UP000199053">
    <property type="component" value="Unassembled WGS sequence"/>
</dbReference>
<proteinExistence type="predicted"/>
<reference evidence="3" key="1">
    <citation type="submission" date="2016-10" db="EMBL/GenBank/DDBJ databases">
        <authorList>
            <person name="Varghese N."/>
            <person name="Submissions S."/>
        </authorList>
    </citation>
    <scope>NUCLEOTIDE SEQUENCE [LARGE SCALE GENOMIC DNA]</scope>
    <source>
        <strain evidence="3">DSM 16995</strain>
    </source>
</reference>
<dbReference type="PROSITE" id="PS50003">
    <property type="entry name" value="PH_DOMAIN"/>
    <property type="match status" value="1"/>
</dbReference>
<dbReference type="InterPro" id="IPR021866">
    <property type="entry name" value="SpoIIAA-like"/>
</dbReference>
<dbReference type="OrthoDB" id="9811577at2"/>
<evidence type="ECO:0000313" key="3">
    <source>
        <dbReference type="Proteomes" id="UP000199053"/>
    </source>
</evidence>
<dbReference type="RefSeq" id="WP_092157175.1">
    <property type="nucleotide sequence ID" value="NZ_FNGA01000001.1"/>
</dbReference>
<accession>A0A1G9B0Q2</accession>
<keyword evidence="3" id="KW-1185">Reference proteome</keyword>
<dbReference type="InterPro" id="IPR038396">
    <property type="entry name" value="SpoIIAA-like_sf"/>
</dbReference>
<sequence>MIEIMPESKGRMLAVRASKKLTENDYAEVWIPALQKVIEEHKSANVLLYMDENFEGWELKAMWEDAKFGFAHRNDFNKIAIAGGSAWVEWGSKIASALINCELKVYEPEKLSEALIWVAK</sequence>
<dbReference type="InterPro" id="IPR036513">
    <property type="entry name" value="STAS_dom_sf"/>
</dbReference>
<protein>
    <submittedName>
        <fullName evidence="2">SpoIIAA-like</fullName>
    </submittedName>
</protein>